<comment type="caution">
    <text evidence="5">The sequence shown here is derived from an EMBL/GenBank/DDBJ whole genome shotgun (WGS) entry which is preliminary data.</text>
</comment>
<evidence type="ECO:0000256" key="4">
    <source>
        <dbReference type="ARBA" id="ARBA00022723"/>
    </source>
</evidence>
<dbReference type="PANTHER" id="PTHR13799:SF14">
    <property type="entry name" value="GTP CYCLOHYDROLASE 1 TYPE 2 HOMOLOG"/>
    <property type="match status" value="1"/>
</dbReference>
<keyword evidence="4" id="KW-0479">Metal-binding</keyword>
<reference evidence="5" key="1">
    <citation type="submission" date="2023-05" db="EMBL/GenBank/DDBJ databases">
        <title>[olsenella] sp. nov., isolated from a pig farm feces dump.</title>
        <authorList>
            <person name="Chang Y.-H."/>
        </authorList>
    </citation>
    <scope>NUCLEOTIDE SEQUENCE</scope>
    <source>
        <strain evidence="5">YH-ols2217</strain>
    </source>
</reference>
<dbReference type="RefSeq" id="WP_283712573.1">
    <property type="nucleotide sequence ID" value="NZ_JASJEW010000001.1"/>
</dbReference>
<protein>
    <recommendedName>
        <fullName evidence="3">GTP cyclohydrolase 1 type 2 homolog</fullName>
    </recommendedName>
</protein>
<evidence type="ECO:0000313" key="5">
    <source>
        <dbReference type="EMBL" id="MDJ1128938.1"/>
    </source>
</evidence>
<accession>A0ABT6ZK84</accession>
<organism evidence="5 6">
    <name type="scientific">Kribbibacterium absianum</name>
    <dbReference type="NCBI Taxonomy" id="3044210"/>
    <lineage>
        <taxon>Bacteria</taxon>
        <taxon>Bacillati</taxon>
        <taxon>Actinomycetota</taxon>
        <taxon>Coriobacteriia</taxon>
        <taxon>Coriobacteriales</taxon>
        <taxon>Kribbibacteriaceae</taxon>
        <taxon>Kribbibacterium</taxon>
    </lineage>
</organism>
<dbReference type="Proteomes" id="UP001431693">
    <property type="component" value="Unassembled WGS sequence"/>
</dbReference>
<comment type="similarity">
    <text evidence="1">Belongs to the GTP cyclohydrolase I type 2/NIF3 family.</text>
</comment>
<dbReference type="EMBL" id="JASJEX010000001">
    <property type="protein sequence ID" value="MDJ1128938.1"/>
    <property type="molecule type" value="Genomic_DNA"/>
</dbReference>
<proteinExistence type="inferred from homology"/>
<dbReference type="Pfam" id="PF01784">
    <property type="entry name" value="DUF34_NIF3"/>
    <property type="match status" value="1"/>
</dbReference>
<dbReference type="InterPro" id="IPR036069">
    <property type="entry name" value="DUF34/NIF3_sf"/>
</dbReference>
<gene>
    <name evidence="5" type="ORF">QJ043_02420</name>
</gene>
<dbReference type="Gene3D" id="3.40.1390.30">
    <property type="entry name" value="NIF3 (NGG1p interacting factor 3)-like"/>
    <property type="match status" value="2"/>
</dbReference>
<sequence length="260" mass="27018">MVEGLFSLFPATDAEPWDRVGLSVGDPQAAIEGVACCLDPTPDAIRRARESGCNVLVTHHPAFLDPPAVVGPHATLASRTVWEAVRLGVSLVAMHTNLDRSEPALRLPAALTGLPYLRPLDVDGYGAVLDGNGLTAAEVAERFAATYGAPAQVWHGRQRSGDVAFCSGSLGGIGDGALRAGCSTIVGGELSYHRCLDLVARGAAVILLGHDASEQPYAELLAESVEELEPAAPVSVLRQPLPWTVVGVGAESTDGAGTWL</sequence>
<evidence type="ECO:0000313" key="6">
    <source>
        <dbReference type="Proteomes" id="UP001431693"/>
    </source>
</evidence>
<evidence type="ECO:0000256" key="2">
    <source>
        <dbReference type="ARBA" id="ARBA00011643"/>
    </source>
</evidence>
<dbReference type="SUPFAM" id="SSF102705">
    <property type="entry name" value="NIF3 (NGG1p interacting factor 3)-like"/>
    <property type="match status" value="1"/>
</dbReference>
<evidence type="ECO:0000256" key="3">
    <source>
        <dbReference type="ARBA" id="ARBA00022112"/>
    </source>
</evidence>
<name>A0ABT6ZK84_9ACTN</name>
<comment type="subunit">
    <text evidence="2">Homohexamer.</text>
</comment>
<keyword evidence="6" id="KW-1185">Reference proteome</keyword>
<evidence type="ECO:0000256" key="1">
    <source>
        <dbReference type="ARBA" id="ARBA00006964"/>
    </source>
</evidence>
<dbReference type="InterPro" id="IPR002678">
    <property type="entry name" value="DUF34/NIF3"/>
</dbReference>
<dbReference type="PANTHER" id="PTHR13799">
    <property type="entry name" value="NGG1 INTERACTING FACTOR 3"/>
    <property type="match status" value="1"/>
</dbReference>